<gene>
    <name evidence="3" type="ORF">GPM918_LOCUS30320</name>
    <name evidence="2" type="ORF">OVA965_LOCUS841</name>
    <name evidence="5" type="ORF">SRO942_LOCUS30936</name>
    <name evidence="4" type="ORF">TMI583_LOCUS842</name>
</gene>
<evidence type="ECO:0000313" key="4">
    <source>
        <dbReference type="EMBL" id="CAF3507092.1"/>
    </source>
</evidence>
<feature type="compositionally biased region" description="Polar residues" evidence="1">
    <location>
        <begin position="55"/>
        <end position="64"/>
    </location>
</feature>
<accession>A0A815GHL9</accession>
<feature type="region of interest" description="Disordered" evidence="1">
    <location>
        <begin position="55"/>
        <end position="91"/>
    </location>
</feature>
<protein>
    <submittedName>
        <fullName evidence="3">Uncharacterized protein</fullName>
    </submittedName>
</protein>
<dbReference type="AlphaFoldDB" id="A0A815GHL9"/>
<proteinExistence type="predicted"/>
<dbReference type="EMBL" id="CAJOBC010057498">
    <property type="protein sequence ID" value="CAF4197988.1"/>
    <property type="molecule type" value="Genomic_DNA"/>
</dbReference>
<dbReference type="Proteomes" id="UP000663829">
    <property type="component" value="Unassembled WGS sequence"/>
</dbReference>
<feature type="non-terminal residue" evidence="3">
    <location>
        <position position="91"/>
    </location>
</feature>
<name>A0A815GHL9_9BILA</name>
<dbReference type="Proteomes" id="UP000681722">
    <property type="component" value="Unassembled WGS sequence"/>
</dbReference>
<sequence length="91" mass="10285">MLSKVCICRGGRHSEEYCKKKKNQIQSPYSPGQMNTEFIPKNDEMVAELRALAQASDSNETPQLVTPGEGRLPPRTNLSYLNNRLTRHPGR</sequence>
<evidence type="ECO:0000313" key="6">
    <source>
        <dbReference type="Proteomes" id="UP000663829"/>
    </source>
</evidence>
<evidence type="ECO:0000313" key="3">
    <source>
        <dbReference type="EMBL" id="CAF1338691.1"/>
    </source>
</evidence>
<evidence type="ECO:0000313" key="2">
    <source>
        <dbReference type="EMBL" id="CAF0731551.1"/>
    </source>
</evidence>
<dbReference type="Proteomes" id="UP000682733">
    <property type="component" value="Unassembled WGS sequence"/>
</dbReference>
<dbReference type="EMBL" id="CAJNOK010000133">
    <property type="protein sequence ID" value="CAF0731551.1"/>
    <property type="molecule type" value="Genomic_DNA"/>
</dbReference>
<evidence type="ECO:0000256" key="1">
    <source>
        <dbReference type="SAM" id="MobiDB-lite"/>
    </source>
</evidence>
<reference evidence="3" key="1">
    <citation type="submission" date="2021-02" db="EMBL/GenBank/DDBJ databases">
        <authorList>
            <person name="Nowell W R."/>
        </authorList>
    </citation>
    <scope>NUCLEOTIDE SEQUENCE</scope>
</reference>
<evidence type="ECO:0000313" key="5">
    <source>
        <dbReference type="EMBL" id="CAF4197988.1"/>
    </source>
</evidence>
<organism evidence="3 6">
    <name type="scientific">Didymodactylos carnosus</name>
    <dbReference type="NCBI Taxonomy" id="1234261"/>
    <lineage>
        <taxon>Eukaryota</taxon>
        <taxon>Metazoa</taxon>
        <taxon>Spiralia</taxon>
        <taxon>Gnathifera</taxon>
        <taxon>Rotifera</taxon>
        <taxon>Eurotatoria</taxon>
        <taxon>Bdelloidea</taxon>
        <taxon>Philodinida</taxon>
        <taxon>Philodinidae</taxon>
        <taxon>Didymodactylos</taxon>
    </lineage>
</organism>
<dbReference type="Proteomes" id="UP000677228">
    <property type="component" value="Unassembled WGS sequence"/>
</dbReference>
<keyword evidence="6" id="KW-1185">Reference proteome</keyword>
<comment type="caution">
    <text evidence="3">The sequence shown here is derived from an EMBL/GenBank/DDBJ whole genome shotgun (WGS) entry which is preliminary data.</text>
</comment>
<dbReference type="EMBL" id="CAJNOQ010014285">
    <property type="protein sequence ID" value="CAF1338691.1"/>
    <property type="molecule type" value="Genomic_DNA"/>
</dbReference>
<dbReference type="EMBL" id="CAJOBA010000133">
    <property type="protein sequence ID" value="CAF3507092.1"/>
    <property type="molecule type" value="Genomic_DNA"/>
</dbReference>